<feature type="compositionally biased region" description="Polar residues" evidence="1">
    <location>
        <begin position="70"/>
        <end position="86"/>
    </location>
</feature>
<dbReference type="AlphaFoldDB" id="S4NW25"/>
<accession>S4NW25</accession>
<evidence type="ECO:0000256" key="1">
    <source>
        <dbReference type="SAM" id="MobiDB-lite"/>
    </source>
</evidence>
<name>S4NW25_9NEOP</name>
<reference evidence="2" key="1">
    <citation type="journal article" date="2013" name="BMC Genomics">
        <title>Unscrambling butterfly oogenesis.</title>
        <authorList>
            <person name="Carter J.M."/>
            <person name="Baker S.C."/>
            <person name="Pink R."/>
            <person name="Carter D.R."/>
            <person name="Collins A."/>
            <person name="Tomlin J."/>
            <person name="Gibbs M."/>
            <person name="Breuker C.J."/>
        </authorList>
    </citation>
    <scope>NUCLEOTIDE SEQUENCE</scope>
    <source>
        <tissue evidence="2">Ovary</tissue>
    </source>
</reference>
<evidence type="ECO:0000313" key="2">
    <source>
        <dbReference type="EMBL" id="JAA77805.1"/>
    </source>
</evidence>
<feature type="non-terminal residue" evidence="2">
    <location>
        <position position="86"/>
    </location>
</feature>
<sequence length="86" mass="9451">MSRHMKKVHPTINIKLNRLERIDDHEENASSTDLDQNVQEVPTTSTATSTSTAPIATTSTATTSTKATTVRRSTQIASTSMKDYIE</sequence>
<protein>
    <submittedName>
        <fullName evidence="2">Uncharacterized protein</fullName>
    </submittedName>
</protein>
<feature type="compositionally biased region" description="Polar residues" evidence="1">
    <location>
        <begin position="29"/>
        <end position="42"/>
    </location>
</feature>
<proteinExistence type="predicted"/>
<organism evidence="2">
    <name type="scientific">Pararge aegeria</name>
    <name type="common">speckled wood butterfly</name>
    <dbReference type="NCBI Taxonomy" id="116150"/>
    <lineage>
        <taxon>Eukaryota</taxon>
        <taxon>Metazoa</taxon>
        <taxon>Ecdysozoa</taxon>
        <taxon>Arthropoda</taxon>
        <taxon>Hexapoda</taxon>
        <taxon>Insecta</taxon>
        <taxon>Pterygota</taxon>
        <taxon>Neoptera</taxon>
        <taxon>Endopterygota</taxon>
        <taxon>Lepidoptera</taxon>
        <taxon>Glossata</taxon>
        <taxon>Ditrysia</taxon>
        <taxon>Papilionoidea</taxon>
        <taxon>Nymphalidae</taxon>
        <taxon>Satyrinae</taxon>
        <taxon>Satyrini</taxon>
        <taxon>Parargina</taxon>
        <taxon>Pararge</taxon>
    </lineage>
</organism>
<feature type="compositionally biased region" description="Low complexity" evidence="1">
    <location>
        <begin position="43"/>
        <end position="68"/>
    </location>
</feature>
<feature type="region of interest" description="Disordered" evidence="1">
    <location>
        <begin position="23"/>
        <end position="86"/>
    </location>
</feature>
<dbReference type="EMBL" id="GAIX01014755">
    <property type="protein sequence ID" value="JAA77805.1"/>
    <property type="molecule type" value="Transcribed_RNA"/>
</dbReference>
<reference evidence="2" key="2">
    <citation type="submission" date="2013-05" db="EMBL/GenBank/DDBJ databases">
        <authorList>
            <person name="Carter J.-M."/>
            <person name="Baker S.C."/>
            <person name="Pink R."/>
            <person name="Carter D.R.F."/>
            <person name="Collins A."/>
            <person name="Tomlin J."/>
            <person name="Gibbs M."/>
            <person name="Breuker C.J."/>
        </authorList>
    </citation>
    <scope>NUCLEOTIDE SEQUENCE</scope>
    <source>
        <tissue evidence="2">Ovary</tissue>
    </source>
</reference>